<protein>
    <submittedName>
        <fullName evidence="1">Uncharacterized protein</fullName>
    </submittedName>
</protein>
<proteinExistence type="predicted"/>
<accession>A0A2T7NL63</accession>
<evidence type="ECO:0000313" key="2">
    <source>
        <dbReference type="Proteomes" id="UP000245119"/>
    </source>
</evidence>
<evidence type="ECO:0000313" key="1">
    <source>
        <dbReference type="EMBL" id="PVD21908.1"/>
    </source>
</evidence>
<dbReference type="AlphaFoldDB" id="A0A2T7NL63"/>
<dbReference type="Proteomes" id="UP000245119">
    <property type="component" value="Linkage Group LG11"/>
</dbReference>
<name>A0A2T7NL63_POMCA</name>
<sequence length="166" mass="18325">MLQGSEAANAARLSVAVAARNTGGGRNCQLFLSTLHGHHKLPHTKYTPRTHLPYTSAQTKDNAAGPMQLLSAPCRLVLITRDFVSWREWKGKVAACERSQESVYIFEKKIMMRVVVGGGVQLQAGLHPLLTAKSLFLFASLQHRTLAETIFLPVPILTPETKPKRK</sequence>
<reference evidence="1 2" key="1">
    <citation type="submission" date="2018-04" db="EMBL/GenBank/DDBJ databases">
        <title>The genome of golden apple snail Pomacea canaliculata provides insight into stress tolerance and invasive adaptation.</title>
        <authorList>
            <person name="Liu C."/>
            <person name="Liu B."/>
            <person name="Ren Y."/>
            <person name="Zhang Y."/>
            <person name="Wang H."/>
            <person name="Li S."/>
            <person name="Jiang F."/>
            <person name="Yin L."/>
            <person name="Zhang G."/>
            <person name="Qian W."/>
            <person name="Fan W."/>
        </authorList>
    </citation>
    <scope>NUCLEOTIDE SEQUENCE [LARGE SCALE GENOMIC DNA]</scope>
    <source>
        <strain evidence="1">SZHN2017</strain>
        <tissue evidence="1">Muscle</tissue>
    </source>
</reference>
<gene>
    <name evidence="1" type="ORF">C0Q70_17711</name>
</gene>
<keyword evidence="2" id="KW-1185">Reference proteome</keyword>
<organism evidence="1 2">
    <name type="scientific">Pomacea canaliculata</name>
    <name type="common">Golden apple snail</name>
    <dbReference type="NCBI Taxonomy" id="400727"/>
    <lineage>
        <taxon>Eukaryota</taxon>
        <taxon>Metazoa</taxon>
        <taxon>Spiralia</taxon>
        <taxon>Lophotrochozoa</taxon>
        <taxon>Mollusca</taxon>
        <taxon>Gastropoda</taxon>
        <taxon>Caenogastropoda</taxon>
        <taxon>Architaenioglossa</taxon>
        <taxon>Ampullarioidea</taxon>
        <taxon>Ampullariidae</taxon>
        <taxon>Pomacea</taxon>
    </lineage>
</organism>
<comment type="caution">
    <text evidence="1">The sequence shown here is derived from an EMBL/GenBank/DDBJ whole genome shotgun (WGS) entry which is preliminary data.</text>
</comment>
<dbReference type="EMBL" id="PZQS01000011">
    <property type="protein sequence ID" value="PVD21908.1"/>
    <property type="molecule type" value="Genomic_DNA"/>
</dbReference>